<name>A0ABU1JQQ8_9PROT</name>
<dbReference type="Pfam" id="PF00106">
    <property type="entry name" value="adh_short"/>
    <property type="match status" value="1"/>
</dbReference>
<keyword evidence="5" id="KW-1185">Reference proteome</keyword>
<reference evidence="4 5" key="1">
    <citation type="submission" date="2023-07" db="EMBL/GenBank/DDBJ databases">
        <title>Sorghum-associated microbial communities from plants grown in Nebraska, USA.</title>
        <authorList>
            <person name="Schachtman D."/>
        </authorList>
    </citation>
    <scope>NUCLEOTIDE SEQUENCE [LARGE SCALE GENOMIC DNA]</scope>
    <source>
        <strain evidence="4 5">584</strain>
    </source>
</reference>
<evidence type="ECO:0000256" key="2">
    <source>
        <dbReference type="ARBA" id="ARBA00023002"/>
    </source>
</evidence>
<evidence type="ECO:0000256" key="3">
    <source>
        <dbReference type="RuleBase" id="RU000363"/>
    </source>
</evidence>
<keyword evidence="2" id="KW-0560">Oxidoreductase</keyword>
<dbReference type="PANTHER" id="PTHR44196:SF1">
    <property type="entry name" value="DEHYDROGENASE_REDUCTASE SDR FAMILY MEMBER 7B"/>
    <property type="match status" value="1"/>
</dbReference>
<dbReference type="EMBL" id="JAVDPW010000006">
    <property type="protein sequence ID" value="MDR6290942.1"/>
    <property type="molecule type" value="Genomic_DNA"/>
</dbReference>
<gene>
    <name evidence="4" type="ORF">E9232_003468</name>
</gene>
<evidence type="ECO:0000313" key="4">
    <source>
        <dbReference type="EMBL" id="MDR6290942.1"/>
    </source>
</evidence>
<dbReference type="RefSeq" id="WP_309795784.1">
    <property type="nucleotide sequence ID" value="NZ_JAVDPW010000006.1"/>
</dbReference>
<dbReference type="InterPro" id="IPR002347">
    <property type="entry name" value="SDR_fam"/>
</dbReference>
<dbReference type="PANTHER" id="PTHR44196">
    <property type="entry name" value="DEHYDROGENASE/REDUCTASE SDR FAMILY MEMBER 7B"/>
    <property type="match status" value="1"/>
</dbReference>
<evidence type="ECO:0000256" key="1">
    <source>
        <dbReference type="ARBA" id="ARBA00006484"/>
    </source>
</evidence>
<dbReference type="CDD" id="cd05233">
    <property type="entry name" value="SDR_c"/>
    <property type="match status" value="1"/>
</dbReference>
<dbReference type="PRINTS" id="PR00080">
    <property type="entry name" value="SDRFAMILY"/>
</dbReference>
<dbReference type="Gene3D" id="3.40.50.720">
    <property type="entry name" value="NAD(P)-binding Rossmann-like Domain"/>
    <property type="match status" value="1"/>
</dbReference>
<dbReference type="InterPro" id="IPR036291">
    <property type="entry name" value="NAD(P)-bd_dom_sf"/>
</dbReference>
<sequence length="273" mass="28539">MSLQDQVAVVTGAGRGIGRETALHLARAGATLAVLARTEAEIEETAGLVAGAGGVARAYPVDLVDLAAVETVFSAIGTDLGPVDLLVNNHGSFRAIGPVWEVDPGEWWGDVETNLRGTFHTARAVAPGMIRRGRGRIVNLVGGGTGVSFPNGSGYASSKAAIMRFTECLNDTLKAAGPLAFAVDPGLVRTAMTEFQLESASGKAHLPNIADLFDRGVDIPPTRAATLITAIAAGRFDRLAGRMLRGVEDLDELERAIPAIVEHDLRALRLTGL</sequence>
<comment type="caution">
    <text evidence="4">The sequence shown here is derived from an EMBL/GenBank/DDBJ whole genome shotgun (WGS) entry which is preliminary data.</text>
</comment>
<accession>A0ABU1JQQ8</accession>
<dbReference type="Proteomes" id="UP001262410">
    <property type="component" value="Unassembled WGS sequence"/>
</dbReference>
<protein>
    <submittedName>
        <fullName evidence="4">NAD(P)-dependent dehydrogenase (Short-subunit alcohol dehydrogenase family)</fullName>
    </submittedName>
</protein>
<comment type="similarity">
    <text evidence="1 3">Belongs to the short-chain dehydrogenases/reductases (SDR) family.</text>
</comment>
<dbReference type="SUPFAM" id="SSF51735">
    <property type="entry name" value="NAD(P)-binding Rossmann-fold domains"/>
    <property type="match status" value="1"/>
</dbReference>
<organism evidence="4 5">
    <name type="scientific">Inquilinus ginsengisoli</name>
    <dbReference type="NCBI Taxonomy" id="363840"/>
    <lineage>
        <taxon>Bacteria</taxon>
        <taxon>Pseudomonadati</taxon>
        <taxon>Pseudomonadota</taxon>
        <taxon>Alphaproteobacteria</taxon>
        <taxon>Rhodospirillales</taxon>
        <taxon>Rhodospirillaceae</taxon>
        <taxon>Inquilinus</taxon>
    </lineage>
</organism>
<evidence type="ECO:0000313" key="5">
    <source>
        <dbReference type="Proteomes" id="UP001262410"/>
    </source>
</evidence>
<dbReference type="PRINTS" id="PR00081">
    <property type="entry name" value="GDHRDH"/>
</dbReference>
<proteinExistence type="inferred from homology"/>